<dbReference type="InterPro" id="IPR036291">
    <property type="entry name" value="NAD(P)-bd_dom_sf"/>
</dbReference>
<dbReference type="EMBL" id="CAFBLR010000002">
    <property type="protein sequence ID" value="CAB4858009.1"/>
    <property type="molecule type" value="Genomic_DNA"/>
</dbReference>
<dbReference type="Pfam" id="PF00107">
    <property type="entry name" value="ADH_zinc_N"/>
    <property type="match status" value="1"/>
</dbReference>
<dbReference type="SUPFAM" id="SSF50129">
    <property type="entry name" value="GroES-like"/>
    <property type="match status" value="1"/>
</dbReference>
<sequence length="324" mass="34703">MRRWQLNGWGEPKQVMELVEVDAPEAKAGQVVIDVRAVGLNYPDLLQIKGSYQAKPPLPYTPGAEIGGVISEVGAGVTQWQVGDRVVWMGRNGLADKTVAPADGPLRIADSLPFDKAVSIPTNYGTGLFALKDRACLRPGETVLVHAGAGGVGSAAIQMANAMGATVFATAGGPEKKAVCERLGAAAAIDYLSEDFVERVKELTDGRGVDVIYDPVGGDTFDRSRKVIGWDGRILPIGFTSGRIADAPTNHILLKNYSVVGVHYGAAVARDPMLAVRNMELLCRWYDEGKIDPLVMRHVPLEEAAQAFEDLGTRNSWGKLVITP</sequence>
<dbReference type="CDD" id="cd08241">
    <property type="entry name" value="QOR1"/>
    <property type="match status" value="1"/>
</dbReference>
<dbReference type="PANTHER" id="PTHR43677:SF4">
    <property type="entry name" value="QUINONE OXIDOREDUCTASE-LIKE PROTEIN 2"/>
    <property type="match status" value="1"/>
</dbReference>
<dbReference type="Pfam" id="PF08240">
    <property type="entry name" value="ADH_N"/>
    <property type="match status" value="1"/>
</dbReference>
<dbReference type="SMART" id="SM00829">
    <property type="entry name" value="PKS_ER"/>
    <property type="match status" value="1"/>
</dbReference>
<feature type="domain" description="Enoyl reductase (ER)" evidence="1">
    <location>
        <begin position="13"/>
        <end position="322"/>
    </location>
</feature>
<dbReference type="AlphaFoldDB" id="A0A6J7CPE3"/>
<dbReference type="PANTHER" id="PTHR43677">
    <property type="entry name" value="SHORT-CHAIN DEHYDROGENASE/REDUCTASE"/>
    <property type="match status" value="1"/>
</dbReference>
<accession>A0A6J7CPE3</accession>
<name>A0A6J7CPE3_9ZZZZ</name>
<evidence type="ECO:0000313" key="2">
    <source>
        <dbReference type="EMBL" id="CAB4755031.1"/>
    </source>
</evidence>
<dbReference type="Gene3D" id="3.40.50.720">
    <property type="entry name" value="NAD(P)-binding Rossmann-like Domain"/>
    <property type="match status" value="1"/>
</dbReference>
<organism evidence="3">
    <name type="scientific">freshwater metagenome</name>
    <dbReference type="NCBI Taxonomy" id="449393"/>
    <lineage>
        <taxon>unclassified sequences</taxon>
        <taxon>metagenomes</taxon>
        <taxon>ecological metagenomes</taxon>
    </lineage>
</organism>
<dbReference type="InterPro" id="IPR011032">
    <property type="entry name" value="GroES-like_sf"/>
</dbReference>
<dbReference type="Gene3D" id="3.90.180.10">
    <property type="entry name" value="Medium-chain alcohol dehydrogenases, catalytic domain"/>
    <property type="match status" value="1"/>
</dbReference>
<evidence type="ECO:0000259" key="1">
    <source>
        <dbReference type="SMART" id="SM00829"/>
    </source>
</evidence>
<protein>
    <submittedName>
        <fullName evidence="3">Unannotated protein</fullName>
    </submittedName>
</protein>
<dbReference type="InterPro" id="IPR013154">
    <property type="entry name" value="ADH-like_N"/>
</dbReference>
<dbReference type="EMBL" id="CAEZYY010000014">
    <property type="protein sequence ID" value="CAB4755031.1"/>
    <property type="molecule type" value="Genomic_DNA"/>
</dbReference>
<evidence type="ECO:0000313" key="3">
    <source>
        <dbReference type="EMBL" id="CAB4858009.1"/>
    </source>
</evidence>
<dbReference type="InterPro" id="IPR013149">
    <property type="entry name" value="ADH-like_C"/>
</dbReference>
<proteinExistence type="predicted"/>
<gene>
    <name evidence="2" type="ORF">UFOPK2806_01257</name>
    <name evidence="3" type="ORF">UFOPK3417_00064</name>
</gene>
<dbReference type="SUPFAM" id="SSF51735">
    <property type="entry name" value="NAD(P)-binding Rossmann-fold domains"/>
    <property type="match status" value="1"/>
</dbReference>
<dbReference type="InterPro" id="IPR051397">
    <property type="entry name" value="Zn-ADH-like_protein"/>
</dbReference>
<dbReference type="InterPro" id="IPR020843">
    <property type="entry name" value="ER"/>
</dbReference>
<dbReference type="GO" id="GO:0016491">
    <property type="term" value="F:oxidoreductase activity"/>
    <property type="evidence" value="ECO:0007669"/>
    <property type="project" value="InterPro"/>
</dbReference>
<reference evidence="3" key="1">
    <citation type="submission" date="2020-05" db="EMBL/GenBank/DDBJ databases">
        <authorList>
            <person name="Chiriac C."/>
            <person name="Salcher M."/>
            <person name="Ghai R."/>
            <person name="Kavagutti S V."/>
        </authorList>
    </citation>
    <scope>NUCLEOTIDE SEQUENCE</scope>
</reference>